<proteinExistence type="predicted"/>
<sequence>MRNRTGTDGHPCLLWWFLACLGLNSLMSSATSWQLMPPHCLMAWRLRIGAVFTPCHLNIFGNRRTNIDPESSKLATVPRRWHRFFVLAEYLQGSQGSV</sequence>
<evidence type="ECO:0008006" key="4">
    <source>
        <dbReference type="Google" id="ProtNLM"/>
    </source>
</evidence>
<dbReference type="GeneID" id="87874636"/>
<dbReference type="EMBL" id="JAULSX010000003">
    <property type="protein sequence ID" value="KAK3494673.1"/>
    <property type="molecule type" value="Genomic_DNA"/>
</dbReference>
<comment type="caution">
    <text evidence="2">The sequence shown here is derived from an EMBL/GenBank/DDBJ whole genome shotgun (WGS) entry which is preliminary data.</text>
</comment>
<feature type="signal peptide" evidence="1">
    <location>
        <begin position="1"/>
        <end position="32"/>
    </location>
</feature>
<evidence type="ECO:0000313" key="3">
    <source>
        <dbReference type="Proteomes" id="UP001285908"/>
    </source>
</evidence>
<dbReference type="RefSeq" id="XP_062694102.1">
    <property type="nucleotide sequence ID" value="XM_062837014.1"/>
</dbReference>
<evidence type="ECO:0000313" key="2">
    <source>
        <dbReference type="EMBL" id="KAK3494673.1"/>
    </source>
</evidence>
<dbReference type="Proteomes" id="UP001285908">
    <property type="component" value="Unassembled WGS sequence"/>
</dbReference>
<evidence type="ECO:0000256" key="1">
    <source>
        <dbReference type="SAM" id="SignalP"/>
    </source>
</evidence>
<feature type="chain" id="PRO_5042544976" description="Secreted protein" evidence="1">
    <location>
        <begin position="33"/>
        <end position="98"/>
    </location>
</feature>
<accession>A0AAJ0I9V6</accession>
<dbReference type="AlphaFoldDB" id="A0AAJ0I9V6"/>
<organism evidence="2 3">
    <name type="scientific">Neurospora hispaniola</name>
    <dbReference type="NCBI Taxonomy" id="588809"/>
    <lineage>
        <taxon>Eukaryota</taxon>
        <taxon>Fungi</taxon>
        <taxon>Dikarya</taxon>
        <taxon>Ascomycota</taxon>
        <taxon>Pezizomycotina</taxon>
        <taxon>Sordariomycetes</taxon>
        <taxon>Sordariomycetidae</taxon>
        <taxon>Sordariales</taxon>
        <taxon>Sordariaceae</taxon>
        <taxon>Neurospora</taxon>
    </lineage>
</organism>
<keyword evidence="3" id="KW-1185">Reference proteome</keyword>
<keyword evidence="1" id="KW-0732">Signal</keyword>
<gene>
    <name evidence="2" type="ORF">B0T23DRAFT_377182</name>
</gene>
<reference evidence="2 3" key="1">
    <citation type="journal article" date="2023" name="Mol. Phylogenet. Evol.">
        <title>Genome-scale phylogeny and comparative genomics of the fungal order Sordariales.</title>
        <authorList>
            <person name="Hensen N."/>
            <person name="Bonometti L."/>
            <person name="Westerberg I."/>
            <person name="Brannstrom I.O."/>
            <person name="Guillou S."/>
            <person name="Cros-Aarteil S."/>
            <person name="Calhoun S."/>
            <person name="Haridas S."/>
            <person name="Kuo A."/>
            <person name="Mondo S."/>
            <person name="Pangilinan J."/>
            <person name="Riley R."/>
            <person name="LaButti K."/>
            <person name="Andreopoulos B."/>
            <person name="Lipzen A."/>
            <person name="Chen C."/>
            <person name="Yan M."/>
            <person name="Daum C."/>
            <person name="Ng V."/>
            <person name="Clum A."/>
            <person name="Steindorff A."/>
            <person name="Ohm R.A."/>
            <person name="Martin F."/>
            <person name="Silar P."/>
            <person name="Natvig D.O."/>
            <person name="Lalanne C."/>
            <person name="Gautier V."/>
            <person name="Ament-Velasquez S.L."/>
            <person name="Kruys A."/>
            <person name="Hutchinson M.I."/>
            <person name="Powell A.J."/>
            <person name="Barry K."/>
            <person name="Miller A.N."/>
            <person name="Grigoriev I.V."/>
            <person name="Debuchy R."/>
            <person name="Gladieux P."/>
            <person name="Hiltunen Thoren M."/>
            <person name="Johannesson H."/>
        </authorList>
    </citation>
    <scope>NUCLEOTIDE SEQUENCE [LARGE SCALE GENOMIC DNA]</scope>
    <source>
        <strain evidence="2 3">FGSC 10403</strain>
    </source>
</reference>
<protein>
    <recommendedName>
        <fullName evidence="4">Secreted protein</fullName>
    </recommendedName>
</protein>
<name>A0AAJ0I9V6_9PEZI</name>
<dbReference type="PROSITE" id="PS51257">
    <property type="entry name" value="PROKAR_LIPOPROTEIN"/>
    <property type="match status" value="1"/>
</dbReference>